<comment type="caution">
    <text evidence="3">The sequence shown here is derived from an EMBL/GenBank/DDBJ whole genome shotgun (WGS) entry which is preliminary data.</text>
</comment>
<dbReference type="Proteomes" id="UP000243105">
    <property type="component" value="Unassembled WGS sequence"/>
</dbReference>
<evidence type="ECO:0000313" key="3">
    <source>
        <dbReference type="EMBL" id="CUT00809.1"/>
    </source>
</evidence>
<protein>
    <submittedName>
        <fullName evidence="3">Tetrahydromethanopterin S-methyltransferase subunit A</fullName>
    </submittedName>
</protein>
<organism evidence="3 4">
    <name type="scientific">Kryptobacter tengchongensis</name>
    <dbReference type="NCBI Taxonomy" id="1643429"/>
    <lineage>
        <taxon>Bacteria</taxon>
        <taxon>Pseudomonadati</taxon>
        <taxon>Candidatus Kryptoniota</taxon>
        <taxon>Candidatus Kryptobacter</taxon>
    </lineage>
</organism>
<dbReference type="EMBL" id="CZVV01000043">
    <property type="protein sequence ID" value="CUT00809.1"/>
    <property type="molecule type" value="Genomic_DNA"/>
</dbReference>
<evidence type="ECO:0000259" key="2">
    <source>
        <dbReference type="Pfam" id="PF14251"/>
    </source>
</evidence>
<feature type="domain" description="DUF4346" evidence="2">
    <location>
        <begin position="289"/>
        <end position="367"/>
    </location>
</feature>
<proteinExistence type="predicted"/>
<dbReference type="GO" id="GO:0016740">
    <property type="term" value="F:transferase activity"/>
    <property type="evidence" value="ECO:0007669"/>
    <property type="project" value="UniProtKB-KW"/>
</dbReference>
<sequence length="369" mass="41683">MTQKFQIDKILSELEKGMSLEKCRKCGCMKETLESLLSISKSVPDFGNLIENLEMWLGQMGEVKYECLGCRYCYPAVAMNVFNQIFPESSSFESGSCVFETKEKAWPSIPGEYFAFCDDANCPVAVSTLASVELAESLAKIRPKELCIVGKTETENIGIEKVIKNTITNPTIHVLLLVGKDAEGHRSGASLIALWENGIDENMRIINSPGKRPILKNVTLQEVETFRKQVKVVDMIGCEDVNKILEKIKEVSEEVTKSCCENFEKEKKSIQVSTVTIIKAKKPDKVEMDKAGYFVIIPQMERKLIIVEHYSYDNKLLRIIEGEEAKAIYWTIIKNGWITQLSHAAYLGKELMKAELSIKFGFKYIQDAQ</sequence>
<dbReference type="RefSeq" id="WP_234696767.1">
    <property type="nucleotide sequence ID" value="NZ_CZVV01000043.1"/>
</dbReference>
<keyword evidence="1" id="KW-0808">Transferase</keyword>
<evidence type="ECO:0000313" key="4">
    <source>
        <dbReference type="Proteomes" id="UP000243105"/>
    </source>
</evidence>
<gene>
    <name evidence="3" type="ORF">JGI25_00795</name>
</gene>
<reference evidence="3 4" key="1">
    <citation type="submission" date="2015-11" db="EMBL/GenBank/DDBJ databases">
        <authorList>
            <person name="Varghese N."/>
        </authorList>
    </citation>
    <scope>NUCLEOTIDE SEQUENCE [LARGE SCALE GENOMIC DNA]</scope>
    <source>
        <strain evidence="3 4">JGI-25</strain>
    </source>
</reference>
<accession>A0A916LJ99</accession>
<dbReference type="AlphaFoldDB" id="A0A916LJ99"/>
<dbReference type="InterPro" id="IPR030688">
    <property type="entry name" value="MeTrfase_MtrA/MtxA"/>
</dbReference>
<dbReference type="InterPro" id="IPR025595">
    <property type="entry name" value="PterinBD-DUF4346"/>
</dbReference>
<dbReference type="Pfam" id="PF04208">
    <property type="entry name" value="MtrA"/>
    <property type="match status" value="1"/>
</dbReference>
<dbReference type="Pfam" id="PF14251">
    <property type="entry name" value="PterinBD-DUF4346"/>
    <property type="match status" value="1"/>
</dbReference>
<name>A0A916LJ99_KRYT1</name>
<evidence type="ECO:0000256" key="1">
    <source>
        <dbReference type="ARBA" id="ARBA00022679"/>
    </source>
</evidence>